<dbReference type="InterPro" id="IPR004088">
    <property type="entry name" value="KH_dom_type_1"/>
</dbReference>
<dbReference type="PANTHER" id="PTHR10627">
    <property type="entry name" value="SCP160"/>
    <property type="match status" value="1"/>
</dbReference>
<feature type="region of interest" description="Disordered" evidence="3">
    <location>
        <begin position="488"/>
        <end position="507"/>
    </location>
</feature>
<feature type="compositionally biased region" description="Polar residues" evidence="3">
    <location>
        <begin position="54"/>
        <end position="65"/>
    </location>
</feature>
<evidence type="ECO:0000256" key="2">
    <source>
        <dbReference type="PROSITE-ProRule" id="PRU00117"/>
    </source>
</evidence>
<dbReference type="VEuPathDB" id="FungiDB:ASPVEDRAFT_52557"/>
<dbReference type="InterPro" id="IPR004087">
    <property type="entry name" value="KH_dom"/>
</dbReference>
<dbReference type="GO" id="GO:0005737">
    <property type="term" value="C:cytoplasm"/>
    <property type="evidence" value="ECO:0007669"/>
    <property type="project" value="TreeGrafter"/>
</dbReference>
<dbReference type="InterPro" id="IPR036612">
    <property type="entry name" value="KH_dom_type_1_sf"/>
</dbReference>
<dbReference type="SMART" id="SM00322">
    <property type="entry name" value="KH"/>
    <property type="match status" value="4"/>
</dbReference>
<feature type="compositionally biased region" description="Low complexity" evidence="3">
    <location>
        <begin position="845"/>
        <end position="856"/>
    </location>
</feature>
<feature type="domain" description="K Homology" evidence="4">
    <location>
        <begin position="1549"/>
        <end position="1616"/>
    </location>
</feature>
<protein>
    <recommendedName>
        <fullName evidence="4">K Homology domain-containing protein</fullName>
    </recommendedName>
</protein>
<accession>A0A1L9PJD5</accession>
<dbReference type="Pfam" id="PF00013">
    <property type="entry name" value="KH_1"/>
    <property type="match status" value="3"/>
</dbReference>
<feature type="region of interest" description="Disordered" evidence="3">
    <location>
        <begin position="687"/>
        <end position="710"/>
    </location>
</feature>
<evidence type="ECO:0000256" key="3">
    <source>
        <dbReference type="SAM" id="MobiDB-lite"/>
    </source>
</evidence>
<evidence type="ECO:0000313" key="5">
    <source>
        <dbReference type="EMBL" id="OJJ01647.1"/>
    </source>
</evidence>
<feature type="region of interest" description="Disordered" evidence="3">
    <location>
        <begin position="535"/>
        <end position="556"/>
    </location>
</feature>
<feature type="domain" description="K Homology" evidence="4">
    <location>
        <begin position="1164"/>
        <end position="1246"/>
    </location>
</feature>
<dbReference type="PANTHER" id="PTHR10627:SF76">
    <property type="entry name" value="KH DOMAIN-CONTAINING PROTEIN YLL032C"/>
    <property type="match status" value="1"/>
</dbReference>
<feature type="region of interest" description="Disordered" evidence="3">
    <location>
        <begin position="1803"/>
        <end position="1895"/>
    </location>
</feature>
<dbReference type="Pfam" id="PF24563">
    <property type="entry name" value="KH_Mug60-KHD4"/>
    <property type="match status" value="1"/>
</dbReference>
<dbReference type="InterPro" id="IPR056553">
    <property type="entry name" value="KH_Mug60-KHD4"/>
</dbReference>
<dbReference type="RefSeq" id="XP_040667409.1">
    <property type="nucleotide sequence ID" value="XM_040814655.1"/>
</dbReference>
<feature type="compositionally biased region" description="Basic and acidic residues" evidence="3">
    <location>
        <begin position="239"/>
        <end position="255"/>
    </location>
</feature>
<reference evidence="6" key="1">
    <citation type="journal article" date="2017" name="Genome Biol.">
        <title>Comparative genomics reveals high biological diversity and specific adaptations in the industrially and medically important fungal genus Aspergillus.</title>
        <authorList>
            <person name="de Vries R.P."/>
            <person name="Riley R."/>
            <person name="Wiebenga A."/>
            <person name="Aguilar-Osorio G."/>
            <person name="Amillis S."/>
            <person name="Uchima C.A."/>
            <person name="Anderluh G."/>
            <person name="Asadollahi M."/>
            <person name="Askin M."/>
            <person name="Barry K."/>
            <person name="Battaglia E."/>
            <person name="Bayram O."/>
            <person name="Benocci T."/>
            <person name="Braus-Stromeyer S.A."/>
            <person name="Caldana C."/>
            <person name="Canovas D."/>
            <person name="Cerqueira G.C."/>
            <person name="Chen F."/>
            <person name="Chen W."/>
            <person name="Choi C."/>
            <person name="Clum A."/>
            <person name="Dos Santos R.A."/>
            <person name="Damasio A.R."/>
            <person name="Diallinas G."/>
            <person name="Emri T."/>
            <person name="Fekete E."/>
            <person name="Flipphi M."/>
            <person name="Freyberg S."/>
            <person name="Gallo A."/>
            <person name="Gournas C."/>
            <person name="Habgood R."/>
            <person name="Hainaut M."/>
            <person name="Harispe M.L."/>
            <person name="Henrissat B."/>
            <person name="Hilden K.S."/>
            <person name="Hope R."/>
            <person name="Hossain A."/>
            <person name="Karabika E."/>
            <person name="Karaffa L."/>
            <person name="Karanyi Z."/>
            <person name="Krasevec N."/>
            <person name="Kuo A."/>
            <person name="Kusch H."/>
            <person name="LaButti K."/>
            <person name="Lagendijk E.L."/>
            <person name="Lapidus A."/>
            <person name="Levasseur A."/>
            <person name="Lindquist E."/>
            <person name="Lipzen A."/>
            <person name="Logrieco A.F."/>
            <person name="MacCabe A."/>
            <person name="Maekelae M.R."/>
            <person name="Malavazi I."/>
            <person name="Melin P."/>
            <person name="Meyer V."/>
            <person name="Mielnichuk N."/>
            <person name="Miskei M."/>
            <person name="Molnar A.P."/>
            <person name="Mule G."/>
            <person name="Ngan C.Y."/>
            <person name="Orejas M."/>
            <person name="Orosz E."/>
            <person name="Ouedraogo J.P."/>
            <person name="Overkamp K.M."/>
            <person name="Park H.-S."/>
            <person name="Perrone G."/>
            <person name="Piumi F."/>
            <person name="Punt P.J."/>
            <person name="Ram A.F."/>
            <person name="Ramon A."/>
            <person name="Rauscher S."/>
            <person name="Record E."/>
            <person name="Riano-Pachon D.M."/>
            <person name="Robert V."/>
            <person name="Roehrig J."/>
            <person name="Ruller R."/>
            <person name="Salamov A."/>
            <person name="Salih N.S."/>
            <person name="Samson R.A."/>
            <person name="Sandor E."/>
            <person name="Sanguinetti M."/>
            <person name="Schuetze T."/>
            <person name="Sepcic K."/>
            <person name="Shelest E."/>
            <person name="Sherlock G."/>
            <person name="Sophianopoulou V."/>
            <person name="Squina F.M."/>
            <person name="Sun H."/>
            <person name="Susca A."/>
            <person name="Todd R.B."/>
            <person name="Tsang A."/>
            <person name="Unkles S.E."/>
            <person name="van de Wiele N."/>
            <person name="van Rossen-Uffink D."/>
            <person name="Oliveira J.V."/>
            <person name="Vesth T.C."/>
            <person name="Visser J."/>
            <person name="Yu J.-H."/>
            <person name="Zhou M."/>
            <person name="Andersen M.R."/>
            <person name="Archer D.B."/>
            <person name="Baker S.E."/>
            <person name="Benoit I."/>
            <person name="Brakhage A.A."/>
            <person name="Braus G.H."/>
            <person name="Fischer R."/>
            <person name="Frisvad J.C."/>
            <person name="Goldman G.H."/>
            <person name="Houbraken J."/>
            <person name="Oakley B."/>
            <person name="Pocsi I."/>
            <person name="Scazzocchio C."/>
            <person name="Seiboth B."/>
            <person name="vanKuyk P.A."/>
            <person name="Wortman J."/>
            <person name="Dyer P.S."/>
            <person name="Grigoriev I.V."/>
        </authorList>
    </citation>
    <scope>NUCLEOTIDE SEQUENCE [LARGE SCALE GENOMIC DNA]</scope>
    <source>
        <strain evidence="6">CBS 583.65</strain>
    </source>
</reference>
<feature type="region of interest" description="Disordered" evidence="3">
    <location>
        <begin position="384"/>
        <end position="454"/>
    </location>
</feature>
<feature type="domain" description="K Homology" evidence="4">
    <location>
        <begin position="1464"/>
        <end position="1544"/>
    </location>
</feature>
<feature type="compositionally biased region" description="Pro residues" evidence="3">
    <location>
        <begin position="183"/>
        <end position="192"/>
    </location>
</feature>
<feature type="compositionally biased region" description="Low complexity" evidence="3">
    <location>
        <begin position="90"/>
        <end position="104"/>
    </location>
</feature>
<feature type="region of interest" description="Disordered" evidence="3">
    <location>
        <begin position="1740"/>
        <end position="1763"/>
    </location>
</feature>
<feature type="region of interest" description="Disordered" evidence="3">
    <location>
        <begin position="146"/>
        <end position="344"/>
    </location>
</feature>
<dbReference type="CDD" id="cd22453">
    <property type="entry name" value="KH-I_MUG60_like"/>
    <property type="match status" value="1"/>
</dbReference>
<dbReference type="GeneID" id="63730166"/>
<feature type="compositionally biased region" description="Basic and acidic residues" evidence="3">
    <location>
        <begin position="146"/>
        <end position="156"/>
    </location>
</feature>
<dbReference type="Gene3D" id="3.30.1370.10">
    <property type="entry name" value="K Homology domain, type 1"/>
    <property type="match status" value="3"/>
</dbReference>
<keyword evidence="2" id="KW-0694">RNA-binding</keyword>
<feature type="compositionally biased region" description="Polar residues" evidence="3">
    <location>
        <begin position="834"/>
        <end position="844"/>
    </location>
</feature>
<sequence length="1895" mass="211371">MAATQFPAAAVASKVPTADEVREYEKILRISEDIFSGTHPRLKVPQQFVRKVASRSQPASATPQSKADETVGSPSKPPSQYVASIAKPASSQSTNTPNGPSNTTASRITQKPASEIDPIFLEKSDDLVRAEIQLQRQRVEREIREQVELRKQESKQRVSIQDATPDFDVSDVLNRAFEIVKPSPGPEAPGPGAPSDSFDENSFYSSRAPDSPQHGDHQKPSSASSSIPDEHGTGVTGERYSDELHRLEALNRPESDQSMQDTYSVADHRTSSHLPRQFHNPEDPSAYRVQHIRQQVEPLDEPEYSPPAPGVAPMEMVESYEPPRADPNASRRRVIDPRDRYARRSISPVDGVQVIRNHITSPAAPQPSRVSPLAIAKVPSVNQIHDSCSEYDPERRGSPEVPPQPLVTRKRRRLQGDRDQSRPPVYRAHGASSAKPFIKEEPVSPPPFADTTPMYRARAPQEGPVYIDVSSPRYTPVVERREPLVRPSAYGLDPYEDPHSDSGVPRTVSRLGTQRSMRDDQDLRRVASLHQARKPEYAREYIEPQSPHSARNGPYTVVERPQQDGVRYYDDPGVLPQRYYASPVPPQLGEAYYNDYVVEPPPRRIVVDEHGNQYYETLPAPRVQAMPPPSSRIPRADVYEGPPPIRHASVRAASVLEDPYGGRRYVQEMPPQGSYRRVTEYARPAPNERRPYAAPFDGREPYPRSGSVQVHDYTPRQSHYAEEAELPRERIVRIPSVRPPTTARYQEPREVIQRVESVRPGGRDMSVYIDEDARRPREYIEQRPMYVAAARPMAHEERYYENGEPDRVVAEFIPPIPIPTHSSCAPIPLPPPSLSNKTSSNLQDSRSPSVLSSLPRFPAHPAPDARHILTPDYHRLSPLDSFKGSEIRFALIMHKISNFTGQARHGWERMTPTFGMSRPHAEMTSHSLRRPHGAPPMTPPTGIDPTVNLSFNVPFSSTLAGPDADDVLHASPQALQRWSFPEGTPEGTPIHQLPVHVNNVESLRKLCGQITESSNGRVEALISSSEPKTVPSLQRRPQGLATNVCITGDGEIVQKMRAKVLNETPILLRCATVDVDTHLITDNQTKEVRQPVLEHLDTLAKYTGTDIFLLTPKLRDTDSAIVSSYGYATDNGLDQRFRVAIYGDMESTEHAKTRVLIMIDQILKRHVDAVKLDLTTHTLVCGRTRKNVKLIEAATGTAIYFPPPFPRIFGYIPPNAHRRSEDEVYITGETQEQITRAKQKLHELVMGVKVYVKDVRVNGNKIDNILLDRLDKVRKVMEMNGSYVIFPQLGSQRNGIRIQGTDVLHVERTVREIMALAGQFYSASWWILAVDPTPGAVRSPSHAEVRTMLSDICTNSGAEVSFDNLNFTINGSDDAVKAAMMVINQIPFVQRSQYQMRVKIELANEHKEFVSGKKNGKINKIMGQSNVQIIFDGFNEYNFHIDVCGNQFESTKSGLDLVEQEMPASISFHVPDQYHKRIIGIGGQHIQRIMKKYSVFVKFSNAMDRGGMGKDDDDIKVDNVICRTPARNAQSLDLVKQEIMDMVEKVDAEYVSERVVINRLYHRELLARMSEIDELEKKWNCKIEFPSTELASDVVTISGPEYQVPQAVDALLGMVPESHELLFQSSPELRDFFRGVDFREDVCAKLKDQYEVDTTVDVPEAAKSESGSSSPSSAAEDRVVLGYTRNNAGGLKDAIDFLISRLVAHGLDATTVKGAIPRPKSDSFEESLPFFDSKLLQHAPTPIATDSPTRPSFTDDTSERGSLFERLRKPGSISSFSSFIGRKNHSASPASFFKHASSNASKASLVSMESRDSGYRNPWNDSGVNLPEDDLPALGGSHSHSSSNGWPARFDTKFPFGTAPGDMTPKHDLRASFDSGRPSTSNSTSGYPAPIGPPR</sequence>
<dbReference type="OrthoDB" id="271862at2759"/>
<evidence type="ECO:0000256" key="1">
    <source>
        <dbReference type="ARBA" id="ARBA00022737"/>
    </source>
</evidence>
<feature type="domain" description="K Homology" evidence="4">
    <location>
        <begin position="1394"/>
        <end position="1463"/>
    </location>
</feature>
<dbReference type="STRING" id="1036611.A0A1L9PJD5"/>
<dbReference type="Proteomes" id="UP000184073">
    <property type="component" value="Unassembled WGS sequence"/>
</dbReference>
<feature type="compositionally biased region" description="Basic and acidic residues" evidence="3">
    <location>
        <begin position="687"/>
        <end position="702"/>
    </location>
</feature>
<dbReference type="EMBL" id="KV878128">
    <property type="protein sequence ID" value="OJJ01647.1"/>
    <property type="molecule type" value="Genomic_DNA"/>
</dbReference>
<evidence type="ECO:0000259" key="4">
    <source>
        <dbReference type="SMART" id="SM00322"/>
    </source>
</evidence>
<keyword evidence="6" id="KW-1185">Reference proteome</keyword>
<organism evidence="5 6">
    <name type="scientific">Aspergillus versicolor CBS 583.65</name>
    <dbReference type="NCBI Taxonomy" id="1036611"/>
    <lineage>
        <taxon>Eukaryota</taxon>
        <taxon>Fungi</taxon>
        <taxon>Dikarya</taxon>
        <taxon>Ascomycota</taxon>
        <taxon>Pezizomycotina</taxon>
        <taxon>Eurotiomycetes</taxon>
        <taxon>Eurotiomycetidae</taxon>
        <taxon>Eurotiales</taxon>
        <taxon>Aspergillaceae</taxon>
        <taxon>Aspergillus</taxon>
        <taxon>Aspergillus subgen. Nidulantes</taxon>
    </lineage>
</organism>
<name>A0A1L9PJD5_ASPVE</name>
<feature type="region of interest" description="Disordered" evidence="3">
    <location>
        <begin position="823"/>
        <end position="857"/>
    </location>
</feature>
<proteinExistence type="predicted"/>
<feature type="compositionally biased region" description="Basic and acidic residues" evidence="3">
    <location>
        <begin position="333"/>
        <end position="342"/>
    </location>
</feature>
<feature type="compositionally biased region" description="Polar residues" evidence="3">
    <location>
        <begin position="1744"/>
        <end position="1755"/>
    </location>
</feature>
<feature type="compositionally biased region" description="Polar residues" evidence="3">
    <location>
        <begin position="1877"/>
        <end position="1886"/>
    </location>
</feature>
<dbReference type="GO" id="GO:0003729">
    <property type="term" value="F:mRNA binding"/>
    <property type="evidence" value="ECO:0007669"/>
    <property type="project" value="TreeGrafter"/>
</dbReference>
<dbReference type="PROSITE" id="PS50084">
    <property type="entry name" value="KH_TYPE_1"/>
    <property type="match status" value="1"/>
</dbReference>
<evidence type="ECO:0000313" key="6">
    <source>
        <dbReference type="Proteomes" id="UP000184073"/>
    </source>
</evidence>
<gene>
    <name evidence="5" type="ORF">ASPVEDRAFT_52557</name>
</gene>
<keyword evidence="1" id="KW-0677">Repeat</keyword>
<dbReference type="SUPFAM" id="SSF54791">
    <property type="entry name" value="Eukaryotic type KH-domain (KH-domain type I)"/>
    <property type="match status" value="3"/>
</dbReference>
<feature type="region of interest" description="Disordered" evidence="3">
    <location>
        <begin position="46"/>
        <end position="117"/>
    </location>
</feature>